<evidence type="ECO:0000256" key="1">
    <source>
        <dbReference type="SAM" id="MobiDB-lite"/>
    </source>
</evidence>
<dbReference type="EMBL" id="WSZM01000180">
    <property type="protein sequence ID" value="KAF4039220.1"/>
    <property type="molecule type" value="Genomic_DNA"/>
</dbReference>
<reference evidence="2" key="1">
    <citation type="submission" date="2020-04" db="EMBL/GenBank/DDBJ databases">
        <title>Hybrid Assembly of Korean Phytophthora infestans isolates.</title>
        <authorList>
            <person name="Prokchorchik M."/>
            <person name="Lee Y."/>
            <person name="Seo J."/>
            <person name="Cho J.-H."/>
            <person name="Park Y.-E."/>
            <person name="Jang D.-C."/>
            <person name="Im J.-S."/>
            <person name="Choi J.-G."/>
            <person name="Park H.-J."/>
            <person name="Lee G.-B."/>
            <person name="Lee Y.-G."/>
            <person name="Hong S.-Y."/>
            <person name="Cho K."/>
            <person name="Sohn K.H."/>
        </authorList>
    </citation>
    <scope>NUCLEOTIDE SEQUENCE</scope>
    <source>
        <strain evidence="2">KR_1_A1</strain>
    </source>
</reference>
<dbReference type="Proteomes" id="UP000602510">
    <property type="component" value="Unassembled WGS sequence"/>
</dbReference>
<organism evidence="2 3">
    <name type="scientific">Phytophthora infestans</name>
    <name type="common">Potato late blight agent</name>
    <name type="synonym">Botrytis infestans</name>
    <dbReference type="NCBI Taxonomy" id="4787"/>
    <lineage>
        <taxon>Eukaryota</taxon>
        <taxon>Sar</taxon>
        <taxon>Stramenopiles</taxon>
        <taxon>Oomycota</taxon>
        <taxon>Peronosporomycetes</taxon>
        <taxon>Peronosporales</taxon>
        <taxon>Peronosporaceae</taxon>
        <taxon>Phytophthora</taxon>
    </lineage>
</organism>
<dbReference type="AlphaFoldDB" id="A0A833T8Q5"/>
<protein>
    <submittedName>
        <fullName evidence="2">Uncharacterized protein</fullName>
    </submittedName>
</protein>
<comment type="caution">
    <text evidence="2">The sequence shown here is derived from an EMBL/GenBank/DDBJ whole genome shotgun (WGS) entry which is preliminary data.</text>
</comment>
<proteinExistence type="predicted"/>
<sequence>MMSDSESEKEQEGGASGAIFAVDSSDSDEQEIQEIAPRFAKWHDTWDEYFANLREYEARTAQLYRIRSCMKASARNEKIKKKKRWKERELIPDAFGDYYKKLHKL</sequence>
<feature type="compositionally biased region" description="Basic and acidic residues" evidence="1">
    <location>
        <begin position="1"/>
        <end position="12"/>
    </location>
</feature>
<keyword evidence="3" id="KW-1185">Reference proteome</keyword>
<evidence type="ECO:0000313" key="3">
    <source>
        <dbReference type="Proteomes" id="UP000602510"/>
    </source>
</evidence>
<feature type="region of interest" description="Disordered" evidence="1">
    <location>
        <begin position="1"/>
        <end position="31"/>
    </location>
</feature>
<accession>A0A833T8Q5</accession>
<evidence type="ECO:0000313" key="2">
    <source>
        <dbReference type="EMBL" id="KAF4039220.1"/>
    </source>
</evidence>
<name>A0A833T8Q5_PHYIN</name>
<gene>
    <name evidence="2" type="ORF">GN244_ATG08651</name>
</gene>